<proteinExistence type="predicted"/>
<feature type="non-terminal residue" evidence="3">
    <location>
        <position position="153"/>
    </location>
</feature>
<evidence type="ECO:0000259" key="2">
    <source>
        <dbReference type="PROSITE" id="PS51677"/>
    </source>
</evidence>
<dbReference type="InterPro" id="IPR002509">
    <property type="entry name" value="NODB_dom"/>
</dbReference>
<accession>A0A937W5A7</accession>
<dbReference type="InterPro" id="IPR011330">
    <property type="entry name" value="Glyco_hydro/deAcase_b/a-brl"/>
</dbReference>
<reference evidence="3" key="1">
    <citation type="submission" date="2019-03" db="EMBL/GenBank/DDBJ databases">
        <title>Lake Tanganyika Metagenome-Assembled Genomes (MAGs).</title>
        <authorList>
            <person name="Tran P."/>
        </authorList>
    </citation>
    <scope>NUCLEOTIDE SEQUENCE</scope>
    <source>
        <strain evidence="3">K_DeepCast_65m_m2_066</strain>
    </source>
</reference>
<dbReference type="Gene3D" id="3.20.20.370">
    <property type="entry name" value="Glycoside hydrolase/deacetylase"/>
    <property type="match status" value="1"/>
</dbReference>
<evidence type="ECO:0000313" key="3">
    <source>
        <dbReference type="EMBL" id="MBM3226463.1"/>
    </source>
</evidence>
<evidence type="ECO:0000256" key="1">
    <source>
        <dbReference type="SAM" id="SignalP"/>
    </source>
</evidence>
<dbReference type="GO" id="GO:0005975">
    <property type="term" value="P:carbohydrate metabolic process"/>
    <property type="evidence" value="ECO:0007669"/>
    <property type="project" value="InterPro"/>
</dbReference>
<dbReference type="AlphaFoldDB" id="A0A937W5A7"/>
<dbReference type="EMBL" id="VGLS01000918">
    <property type="protein sequence ID" value="MBM3226463.1"/>
    <property type="molecule type" value="Genomic_DNA"/>
</dbReference>
<evidence type="ECO:0000313" key="4">
    <source>
        <dbReference type="Proteomes" id="UP000712673"/>
    </source>
</evidence>
<dbReference type="PROSITE" id="PS51677">
    <property type="entry name" value="NODB"/>
    <property type="match status" value="1"/>
</dbReference>
<feature type="chain" id="PRO_5037898712" evidence="1">
    <location>
        <begin position="21"/>
        <end position="153"/>
    </location>
</feature>
<dbReference type="GO" id="GO:0016810">
    <property type="term" value="F:hydrolase activity, acting on carbon-nitrogen (but not peptide) bonds"/>
    <property type="evidence" value="ECO:0007669"/>
    <property type="project" value="InterPro"/>
</dbReference>
<comment type="caution">
    <text evidence="3">The sequence shown here is derived from an EMBL/GenBank/DDBJ whole genome shotgun (WGS) entry which is preliminary data.</text>
</comment>
<dbReference type="SUPFAM" id="SSF88713">
    <property type="entry name" value="Glycoside hydrolase/deacetylase"/>
    <property type="match status" value="1"/>
</dbReference>
<feature type="domain" description="NodB homology" evidence="2">
    <location>
        <begin position="28"/>
        <end position="153"/>
    </location>
</feature>
<gene>
    <name evidence="3" type="ORF">FJZ47_22085</name>
</gene>
<dbReference type="Proteomes" id="UP000712673">
    <property type="component" value="Unassembled WGS sequence"/>
</dbReference>
<keyword evidence="1" id="KW-0732">Signal</keyword>
<feature type="signal peptide" evidence="1">
    <location>
        <begin position="1"/>
        <end position="20"/>
    </location>
</feature>
<protein>
    <submittedName>
        <fullName evidence="3">Peptidase A8</fullName>
    </submittedName>
</protein>
<organism evidence="3 4">
    <name type="scientific">Tectimicrobiota bacterium</name>
    <dbReference type="NCBI Taxonomy" id="2528274"/>
    <lineage>
        <taxon>Bacteria</taxon>
        <taxon>Pseudomonadati</taxon>
        <taxon>Nitrospinota/Tectimicrobiota group</taxon>
        <taxon>Candidatus Tectimicrobiota</taxon>
    </lineage>
</organism>
<dbReference type="Pfam" id="PF01522">
    <property type="entry name" value="Polysacc_deac_1"/>
    <property type="match status" value="1"/>
</dbReference>
<name>A0A937W5A7_UNCTE</name>
<sequence length="153" mass="17065">MVWKWCVVILCGFAFGVASAAASTPCQGKISLMMATGNMAPAEEIARILNTHHVQATFFMANEKTIRGDSSLEPGWAEFWRARVAEGHAFGTHTWRHWYFRRDVGRDKVAYVSRSGETEELDQAGVCAELKRVDDAFFAMTGRHIDPLWSAPG</sequence>